<sequence>MTLLLLLIMAVLGLAYAELFHRARQLVHHYYPDFELENERVLREQHFNDPRLLVARFNSDANGVTDLIFSLACRHAIPPEQHWVFNALYLVLLAMLLDLGVMFIYAFAF</sequence>
<reference evidence="2 3" key="1">
    <citation type="submission" date="2020-10" db="EMBL/GenBank/DDBJ databases">
        <title>The genome sequence of Chitinilyticum litopenaei 4Y14.</title>
        <authorList>
            <person name="Liu Y."/>
        </authorList>
    </citation>
    <scope>NUCLEOTIDE SEQUENCE [LARGE SCALE GENOMIC DNA]</scope>
    <source>
        <strain evidence="2 3">4Y14</strain>
    </source>
</reference>
<keyword evidence="3" id="KW-1185">Reference proteome</keyword>
<dbReference type="AlphaFoldDB" id="A0A8J7K7M7"/>
<evidence type="ECO:0000313" key="3">
    <source>
        <dbReference type="Proteomes" id="UP000604481"/>
    </source>
</evidence>
<comment type="caution">
    <text evidence="2">The sequence shown here is derived from an EMBL/GenBank/DDBJ whole genome shotgun (WGS) entry which is preliminary data.</text>
</comment>
<proteinExistence type="predicted"/>
<feature type="transmembrane region" description="Helical" evidence="1">
    <location>
        <begin position="87"/>
        <end position="108"/>
    </location>
</feature>
<dbReference type="EMBL" id="JADFUA010000001">
    <property type="protein sequence ID" value="MBE9608308.1"/>
    <property type="molecule type" value="Genomic_DNA"/>
</dbReference>
<organism evidence="2 3">
    <name type="scientific">Chitinilyticum piscinae</name>
    <dbReference type="NCBI Taxonomy" id="2866724"/>
    <lineage>
        <taxon>Bacteria</taxon>
        <taxon>Pseudomonadati</taxon>
        <taxon>Pseudomonadota</taxon>
        <taxon>Betaproteobacteria</taxon>
        <taxon>Neisseriales</taxon>
        <taxon>Chitinibacteraceae</taxon>
        <taxon>Chitinilyticum</taxon>
    </lineage>
</organism>
<name>A0A8J7K7M7_9NEIS</name>
<dbReference type="RefSeq" id="WP_194114801.1">
    <property type="nucleotide sequence ID" value="NZ_JADFUA010000001.1"/>
</dbReference>
<accession>A0A8J7K7M7</accession>
<evidence type="ECO:0000256" key="1">
    <source>
        <dbReference type="SAM" id="Phobius"/>
    </source>
</evidence>
<keyword evidence="1" id="KW-1133">Transmembrane helix</keyword>
<gene>
    <name evidence="2" type="ORF">INR99_03005</name>
</gene>
<protein>
    <submittedName>
        <fullName evidence="2">Uncharacterized protein</fullName>
    </submittedName>
</protein>
<evidence type="ECO:0000313" key="2">
    <source>
        <dbReference type="EMBL" id="MBE9608308.1"/>
    </source>
</evidence>
<keyword evidence="1" id="KW-0472">Membrane</keyword>
<dbReference type="Proteomes" id="UP000604481">
    <property type="component" value="Unassembled WGS sequence"/>
</dbReference>
<keyword evidence="1" id="KW-0812">Transmembrane</keyword>